<evidence type="ECO:0000313" key="2">
    <source>
        <dbReference type="EMBL" id="CAK4020516.1"/>
    </source>
</evidence>
<name>A0AAI8YZC5_9PEZI</name>
<dbReference type="EMBL" id="CAVMBE010000027">
    <property type="protein sequence ID" value="CAK4020516.1"/>
    <property type="molecule type" value="Genomic_DNA"/>
</dbReference>
<comment type="caution">
    <text evidence="2">The sequence shown here is derived from an EMBL/GenBank/DDBJ whole genome shotgun (WGS) entry which is preliminary data.</text>
</comment>
<sequence>MAGSKDFGKGWQGYHGVKNRDASLDFLNRYRSGSKGRVYPWGNHWTAQPSNKGGCGYRYGGCRRLSLDSCRRTAGNPNRKFERHEHCPPAGRQARW</sequence>
<evidence type="ECO:0000313" key="3">
    <source>
        <dbReference type="Proteomes" id="UP001296104"/>
    </source>
</evidence>
<protein>
    <submittedName>
        <fullName evidence="2">Uncharacterized protein</fullName>
    </submittedName>
</protein>
<dbReference type="Proteomes" id="UP001296104">
    <property type="component" value="Unassembled WGS sequence"/>
</dbReference>
<accession>A0AAI8YZC5</accession>
<gene>
    <name evidence="2" type="ORF">LECACI_7A004740</name>
</gene>
<proteinExistence type="predicted"/>
<reference evidence="2" key="1">
    <citation type="submission" date="2023-11" db="EMBL/GenBank/DDBJ databases">
        <authorList>
            <person name="Alioto T."/>
            <person name="Alioto T."/>
            <person name="Gomez Garrido J."/>
        </authorList>
    </citation>
    <scope>NUCLEOTIDE SEQUENCE</scope>
</reference>
<dbReference type="AlphaFoldDB" id="A0AAI8YZC5"/>
<feature type="region of interest" description="Disordered" evidence="1">
    <location>
        <begin position="73"/>
        <end position="96"/>
    </location>
</feature>
<keyword evidence="3" id="KW-1185">Reference proteome</keyword>
<evidence type="ECO:0000256" key="1">
    <source>
        <dbReference type="SAM" id="MobiDB-lite"/>
    </source>
</evidence>
<organism evidence="2 3">
    <name type="scientific">Lecanosticta acicola</name>
    <dbReference type="NCBI Taxonomy" id="111012"/>
    <lineage>
        <taxon>Eukaryota</taxon>
        <taxon>Fungi</taxon>
        <taxon>Dikarya</taxon>
        <taxon>Ascomycota</taxon>
        <taxon>Pezizomycotina</taxon>
        <taxon>Dothideomycetes</taxon>
        <taxon>Dothideomycetidae</taxon>
        <taxon>Mycosphaerellales</taxon>
        <taxon>Mycosphaerellaceae</taxon>
        <taxon>Lecanosticta</taxon>
    </lineage>
</organism>